<dbReference type="SMART" id="SM00409">
    <property type="entry name" value="IG"/>
    <property type="match status" value="1"/>
</dbReference>
<dbReference type="FunFam" id="2.60.40.10:FF:000032">
    <property type="entry name" value="palladin isoform X1"/>
    <property type="match status" value="1"/>
</dbReference>
<organism evidence="9">
    <name type="scientific">Cyprideis torosa</name>
    <dbReference type="NCBI Taxonomy" id="163714"/>
    <lineage>
        <taxon>Eukaryota</taxon>
        <taxon>Metazoa</taxon>
        <taxon>Ecdysozoa</taxon>
        <taxon>Arthropoda</taxon>
        <taxon>Crustacea</taxon>
        <taxon>Oligostraca</taxon>
        <taxon>Ostracoda</taxon>
        <taxon>Podocopa</taxon>
        <taxon>Podocopida</taxon>
        <taxon>Cytherocopina</taxon>
        <taxon>Cytheroidea</taxon>
        <taxon>Cytherideidae</taxon>
        <taxon>Cyprideis</taxon>
    </lineage>
</organism>
<dbReference type="AlphaFoldDB" id="A0A7R8ZFR1"/>
<feature type="domain" description="IGFBP N-terminal" evidence="7">
    <location>
        <begin position="28"/>
        <end position="115"/>
    </location>
</feature>
<dbReference type="Gene3D" id="3.30.60.30">
    <property type="match status" value="1"/>
</dbReference>
<evidence type="ECO:0000259" key="7">
    <source>
        <dbReference type="PROSITE" id="PS51323"/>
    </source>
</evidence>
<keyword evidence="2" id="KW-0964">Secreted</keyword>
<dbReference type="InterPro" id="IPR009030">
    <property type="entry name" value="Growth_fac_rcpt_cys_sf"/>
</dbReference>
<dbReference type="PANTHER" id="PTHR14186">
    <property type="entry name" value="INSULIN-LIKE GROWTH FACTOR BINDING PROTEIN-RELATED"/>
    <property type="match status" value="1"/>
</dbReference>
<dbReference type="InterPro" id="IPR036179">
    <property type="entry name" value="Ig-like_dom_sf"/>
</dbReference>
<dbReference type="PANTHER" id="PTHR14186:SF19">
    <property type="entry name" value="INSULIN-LIKE GROWTH FACTOR-BINDING PROTEIN 7"/>
    <property type="match status" value="1"/>
</dbReference>
<dbReference type="SMART" id="SM00280">
    <property type="entry name" value="KAZAL"/>
    <property type="match status" value="1"/>
</dbReference>
<dbReference type="InterPro" id="IPR007110">
    <property type="entry name" value="Ig-like_dom"/>
</dbReference>
<keyword evidence="4" id="KW-1015">Disulfide bond</keyword>
<dbReference type="OrthoDB" id="5985519at2759"/>
<evidence type="ECO:0000256" key="2">
    <source>
        <dbReference type="ARBA" id="ARBA00022525"/>
    </source>
</evidence>
<dbReference type="PROSITE" id="PS51465">
    <property type="entry name" value="KAZAL_2"/>
    <property type="match status" value="1"/>
</dbReference>
<dbReference type="GO" id="GO:0009966">
    <property type="term" value="P:regulation of signal transduction"/>
    <property type="evidence" value="ECO:0007669"/>
    <property type="project" value="TreeGrafter"/>
</dbReference>
<name>A0A7R8ZFR1_9CRUS</name>
<dbReference type="GO" id="GO:0001558">
    <property type="term" value="P:regulation of cell growth"/>
    <property type="evidence" value="ECO:0007669"/>
    <property type="project" value="InterPro"/>
</dbReference>
<feature type="domain" description="Ig-like" evidence="6">
    <location>
        <begin position="159"/>
        <end position="259"/>
    </location>
</feature>
<dbReference type="CDD" id="cd00104">
    <property type="entry name" value="KAZAL_FS"/>
    <property type="match status" value="1"/>
</dbReference>
<evidence type="ECO:0000256" key="5">
    <source>
        <dbReference type="ARBA" id="ARBA00023319"/>
    </source>
</evidence>
<dbReference type="GO" id="GO:0005576">
    <property type="term" value="C:extracellular region"/>
    <property type="evidence" value="ECO:0007669"/>
    <property type="project" value="UniProtKB-SubCell"/>
</dbReference>
<dbReference type="GO" id="GO:0005520">
    <property type="term" value="F:insulin-like growth factor binding"/>
    <property type="evidence" value="ECO:0007669"/>
    <property type="project" value="InterPro"/>
</dbReference>
<dbReference type="Gene3D" id="2.60.40.10">
    <property type="entry name" value="Immunoglobulins"/>
    <property type="match status" value="1"/>
</dbReference>
<evidence type="ECO:0000313" key="9">
    <source>
        <dbReference type="EMBL" id="CAD7222469.1"/>
    </source>
</evidence>
<dbReference type="Pfam" id="PF07679">
    <property type="entry name" value="I-set"/>
    <property type="match status" value="1"/>
</dbReference>
<comment type="subcellular location">
    <subcellularLocation>
        <location evidence="1">Secreted</location>
    </subcellularLocation>
</comment>
<dbReference type="InterPro" id="IPR002350">
    <property type="entry name" value="Kazal_dom"/>
</dbReference>
<dbReference type="SMART" id="SM00408">
    <property type="entry name" value="IGc2"/>
    <property type="match status" value="1"/>
</dbReference>
<evidence type="ECO:0000259" key="8">
    <source>
        <dbReference type="PROSITE" id="PS51465"/>
    </source>
</evidence>
<keyword evidence="5" id="KW-0393">Immunoglobulin domain</keyword>
<dbReference type="SMART" id="SM00121">
    <property type="entry name" value="IB"/>
    <property type="match status" value="1"/>
</dbReference>
<protein>
    <submittedName>
        <fullName evidence="9">Uncharacterized protein</fullName>
    </submittedName>
</protein>
<gene>
    <name evidence="9" type="ORF">CTOB1V02_LOCUS477</name>
</gene>
<dbReference type="Pfam" id="PF07648">
    <property type="entry name" value="Kazal_2"/>
    <property type="match status" value="1"/>
</dbReference>
<dbReference type="Gene3D" id="4.10.40.20">
    <property type="match status" value="1"/>
</dbReference>
<dbReference type="InterPro" id="IPR036058">
    <property type="entry name" value="Kazal_dom_sf"/>
</dbReference>
<evidence type="ECO:0000256" key="4">
    <source>
        <dbReference type="ARBA" id="ARBA00023157"/>
    </source>
</evidence>
<dbReference type="SUPFAM" id="SSF57184">
    <property type="entry name" value="Growth factor receptor domain"/>
    <property type="match status" value="1"/>
</dbReference>
<proteinExistence type="predicted"/>
<dbReference type="InterPro" id="IPR011390">
    <property type="entry name" value="IGFBP_rP_mac25"/>
</dbReference>
<dbReference type="PROSITE" id="PS51323">
    <property type="entry name" value="IGFBP_N_2"/>
    <property type="match status" value="1"/>
</dbReference>
<dbReference type="InterPro" id="IPR000867">
    <property type="entry name" value="IGFBP-like"/>
</dbReference>
<feature type="domain" description="Kazal-like" evidence="8">
    <location>
        <begin position="115"/>
        <end position="157"/>
    </location>
</feature>
<dbReference type="InterPro" id="IPR013098">
    <property type="entry name" value="Ig_I-set"/>
</dbReference>
<evidence type="ECO:0000256" key="1">
    <source>
        <dbReference type="ARBA" id="ARBA00004613"/>
    </source>
</evidence>
<dbReference type="InterPro" id="IPR013783">
    <property type="entry name" value="Ig-like_fold"/>
</dbReference>
<dbReference type="InterPro" id="IPR003598">
    <property type="entry name" value="Ig_sub2"/>
</dbReference>
<evidence type="ECO:0000259" key="6">
    <source>
        <dbReference type="PROSITE" id="PS50835"/>
    </source>
</evidence>
<dbReference type="Pfam" id="PF00219">
    <property type="entry name" value="IGFBP"/>
    <property type="match status" value="1"/>
</dbReference>
<dbReference type="SUPFAM" id="SSF100895">
    <property type="entry name" value="Kazal-type serine protease inhibitors"/>
    <property type="match status" value="1"/>
</dbReference>
<dbReference type="PROSITE" id="PS50835">
    <property type="entry name" value="IG_LIKE"/>
    <property type="match status" value="1"/>
</dbReference>
<dbReference type="SUPFAM" id="SSF48726">
    <property type="entry name" value="Immunoglobulin"/>
    <property type="match status" value="1"/>
</dbReference>
<dbReference type="EMBL" id="OB660063">
    <property type="protein sequence ID" value="CAD7222469.1"/>
    <property type="molecule type" value="Genomic_DNA"/>
</dbReference>
<keyword evidence="3" id="KW-0732">Signal</keyword>
<sequence>MATAMKSSLKMMVFIGVLLLWCSLVTSEKVLCEETCDSATCPATPSACPAGFVSDQCNCCVACGRRDQESCTPEGSPSGEGPGRCGEGLECVERSEDELANDENGDLNQYHCKCKDSKPVCGSNNVTYRNICAMREESFDLDKDEKPTLQNWGPCREAPRIITPPETIKSQLKSQVALGCEAKGWPVPTIHWEAHGPDGFRLRLPSDSPRIAVLQRGGPEPMMISGWVQLMDVTPDDSGKYTCVAVNEMGLAEATGELGVYKEIEA</sequence>
<dbReference type="InterPro" id="IPR003599">
    <property type="entry name" value="Ig_sub"/>
</dbReference>
<reference evidence="9" key="1">
    <citation type="submission" date="2020-11" db="EMBL/GenBank/DDBJ databases">
        <authorList>
            <person name="Tran Van P."/>
        </authorList>
    </citation>
    <scope>NUCLEOTIDE SEQUENCE</scope>
</reference>
<accession>A0A7R8ZFR1</accession>
<evidence type="ECO:0000256" key="3">
    <source>
        <dbReference type="ARBA" id="ARBA00022729"/>
    </source>
</evidence>